<dbReference type="SUPFAM" id="SSF69593">
    <property type="entry name" value="Glycerol-3-phosphate (1)-acyltransferase"/>
    <property type="match status" value="1"/>
</dbReference>
<proteinExistence type="predicted"/>
<protein>
    <recommendedName>
        <fullName evidence="1">DUF374 domain-containing protein</fullName>
    </recommendedName>
</protein>
<dbReference type="CDD" id="cd07983">
    <property type="entry name" value="LPLAT_DUF374-like"/>
    <property type="match status" value="1"/>
</dbReference>
<sequence length="209" mass="24110">MKTFLMLNLFRLITWLLWKTVRLEVIGRDFRDDLITSKKSFILCFWHGEQFALTRYMSDAGLFILTSLSKDGELQTRFLNGLGYRCVRGSSSRGGMKALLKLIKLTKQYDYSPVAMAVDGPRGPIYKPKEGFILLAKKTGMPFLPVRVKYHNGHTFSKAWDKYQIPKPFSKVSIIFSESYVPSDNMNNEDIINDFNIRMEKLGEEVDIS</sequence>
<evidence type="ECO:0000313" key="3">
    <source>
        <dbReference type="Proteomes" id="UP000234857"/>
    </source>
</evidence>
<gene>
    <name evidence="2" type="ORF">C0601_10845</name>
</gene>
<dbReference type="EMBL" id="PKTG01000122">
    <property type="protein sequence ID" value="PLX16113.1"/>
    <property type="molecule type" value="Genomic_DNA"/>
</dbReference>
<evidence type="ECO:0000259" key="1">
    <source>
        <dbReference type="Pfam" id="PF04028"/>
    </source>
</evidence>
<feature type="domain" description="DUF374" evidence="1">
    <location>
        <begin position="60"/>
        <end position="124"/>
    </location>
</feature>
<dbReference type="Proteomes" id="UP000234857">
    <property type="component" value="Unassembled WGS sequence"/>
</dbReference>
<accession>A0A2N5ZBQ4</accession>
<dbReference type="AlphaFoldDB" id="A0A2N5ZBQ4"/>
<dbReference type="InterPro" id="IPR007172">
    <property type="entry name" value="DUF374"/>
</dbReference>
<evidence type="ECO:0000313" key="2">
    <source>
        <dbReference type="EMBL" id="PLX16113.1"/>
    </source>
</evidence>
<comment type="caution">
    <text evidence="2">The sequence shown here is derived from an EMBL/GenBank/DDBJ whole genome shotgun (WGS) entry which is preliminary data.</text>
</comment>
<dbReference type="Pfam" id="PF04028">
    <property type="entry name" value="DUF374"/>
    <property type="match status" value="1"/>
</dbReference>
<name>A0A2N5ZBQ4_MUIH1</name>
<reference evidence="2 3" key="1">
    <citation type="submission" date="2017-11" db="EMBL/GenBank/DDBJ databases">
        <title>Genome-resolved metagenomics identifies genetic mobility, metabolic interactions, and unexpected diversity in perchlorate-reducing communities.</title>
        <authorList>
            <person name="Barnum T.P."/>
            <person name="Figueroa I.A."/>
            <person name="Carlstrom C.I."/>
            <person name="Lucas L.N."/>
            <person name="Engelbrektson A.L."/>
            <person name="Coates J.D."/>
        </authorList>
    </citation>
    <scope>NUCLEOTIDE SEQUENCE [LARGE SCALE GENOMIC DNA]</scope>
    <source>
        <strain evidence="2">BM706</strain>
    </source>
</reference>
<organism evidence="2 3">
    <name type="scientific">Muiribacterium halophilum</name>
    <dbReference type="NCBI Taxonomy" id="2053465"/>
    <lineage>
        <taxon>Bacteria</taxon>
        <taxon>Candidatus Muiribacteriota</taxon>
        <taxon>Candidatus Muiribacteriia</taxon>
        <taxon>Candidatus Muiribacteriales</taxon>
        <taxon>Candidatus Muiribacteriaceae</taxon>
        <taxon>Candidatus Muiribacterium</taxon>
    </lineage>
</organism>